<evidence type="ECO:0000256" key="1">
    <source>
        <dbReference type="ARBA" id="ARBA00001966"/>
    </source>
</evidence>
<keyword evidence="3" id="KW-0408">Iron</keyword>
<dbReference type="NCBIfam" id="TIGR00241">
    <property type="entry name" value="CoA_E_activ"/>
    <property type="match status" value="1"/>
</dbReference>
<comment type="caution">
    <text evidence="6">The sequence shown here is derived from an EMBL/GenBank/DDBJ whole genome shotgun (WGS) entry which is preliminary data.</text>
</comment>
<dbReference type="InterPro" id="IPR043129">
    <property type="entry name" value="ATPase_NBD"/>
</dbReference>
<dbReference type="PANTHER" id="PTHR32329:SF2">
    <property type="entry name" value="BIFUNCTIONAL PROTEIN [INCLUDES 2-HYDROXYACYL-COA DEHYDRATASE (N-TER) AND ITS ACTIVATOR DOMAIN (C_TERM)"/>
    <property type="match status" value="1"/>
</dbReference>
<dbReference type="Gene3D" id="3.30.420.40">
    <property type="match status" value="1"/>
</dbReference>
<dbReference type="Proteomes" id="UP000192611">
    <property type="component" value="Unassembled WGS sequence"/>
</dbReference>
<evidence type="ECO:0000256" key="4">
    <source>
        <dbReference type="ARBA" id="ARBA00023014"/>
    </source>
</evidence>
<dbReference type="InterPro" id="IPR051805">
    <property type="entry name" value="Dehydratase_Activator_Redct"/>
</dbReference>
<evidence type="ECO:0000256" key="2">
    <source>
        <dbReference type="ARBA" id="ARBA00022723"/>
    </source>
</evidence>
<sequence>MVDYFAGIDAGSVTTKSVIIADDRKVLGRGLVQTGISGAKASKQALDMALSEAGIGRESLRRIIATGYGRKLVDFADARTTEITCHARGAFEKQRSALTLIDIGGQDSKAISIDSGGRVKSFVMNDKCAAGTGRFIEVMARVLET</sequence>
<organism evidence="6 7">
    <name type="scientific">Candidatus Coatesbacteria bacterium 4484_99</name>
    <dbReference type="NCBI Taxonomy" id="1970774"/>
    <lineage>
        <taxon>Bacteria</taxon>
        <taxon>Candidatus Coatesiibacteriota</taxon>
    </lineage>
</organism>
<name>A0A1W9S1L5_9BACT</name>
<dbReference type="InterPro" id="IPR002731">
    <property type="entry name" value="ATPase_BadF"/>
</dbReference>
<protein>
    <recommendedName>
        <fullName evidence="5">ATPase BadF/BadG/BcrA/BcrD type domain-containing protein</fullName>
    </recommendedName>
</protein>
<feature type="non-terminal residue" evidence="6">
    <location>
        <position position="145"/>
    </location>
</feature>
<dbReference type="Pfam" id="PF01869">
    <property type="entry name" value="BcrAD_BadFG"/>
    <property type="match status" value="1"/>
</dbReference>
<accession>A0A1W9S1L5</accession>
<dbReference type="GO" id="GO:0046872">
    <property type="term" value="F:metal ion binding"/>
    <property type="evidence" value="ECO:0007669"/>
    <property type="project" value="UniProtKB-KW"/>
</dbReference>
<gene>
    <name evidence="6" type="ORF">B6D57_02755</name>
</gene>
<dbReference type="InterPro" id="IPR008275">
    <property type="entry name" value="CoA_E_activase_dom"/>
</dbReference>
<dbReference type="GO" id="GO:0051536">
    <property type="term" value="F:iron-sulfur cluster binding"/>
    <property type="evidence" value="ECO:0007669"/>
    <property type="project" value="UniProtKB-KW"/>
</dbReference>
<keyword evidence="2" id="KW-0479">Metal-binding</keyword>
<dbReference type="PANTHER" id="PTHR32329">
    <property type="entry name" value="BIFUNCTIONAL PROTEIN [INCLUDES 2-HYDROXYACYL-COA DEHYDRATASE (N-TER) AND ITS ACTIVATOR DOMAIN (C_TERM)-RELATED"/>
    <property type="match status" value="1"/>
</dbReference>
<feature type="domain" description="ATPase BadF/BadG/BcrA/BcrD type" evidence="5">
    <location>
        <begin position="7"/>
        <end position="144"/>
    </location>
</feature>
<dbReference type="AlphaFoldDB" id="A0A1W9S1L5"/>
<keyword evidence="4" id="KW-0411">Iron-sulfur</keyword>
<dbReference type="EMBL" id="NATQ01000045">
    <property type="protein sequence ID" value="OQX90527.1"/>
    <property type="molecule type" value="Genomic_DNA"/>
</dbReference>
<evidence type="ECO:0000313" key="6">
    <source>
        <dbReference type="EMBL" id="OQX90527.1"/>
    </source>
</evidence>
<proteinExistence type="predicted"/>
<dbReference type="SUPFAM" id="SSF53067">
    <property type="entry name" value="Actin-like ATPase domain"/>
    <property type="match status" value="1"/>
</dbReference>
<reference evidence="7" key="1">
    <citation type="submission" date="2017-03" db="EMBL/GenBank/DDBJ databases">
        <title>Novel pathways for hydrocarbon cycling and metabolic interdependencies in hydrothermal sediment communities.</title>
        <authorList>
            <person name="Dombrowski N."/>
            <person name="Seitz K."/>
            <person name="Teske A."/>
            <person name="Baker B."/>
        </authorList>
    </citation>
    <scope>NUCLEOTIDE SEQUENCE [LARGE SCALE GENOMIC DNA]</scope>
</reference>
<comment type="cofactor">
    <cofactor evidence="1">
        <name>[4Fe-4S] cluster</name>
        <dbReference type="ChEBI" id="CHEBI:49883"/>
    </cofactor>
</comment>
<evidence type="ECO:0000259" key="5">
    <source>
        <dbReference type="Pfam" id="PF01869"/>
    </source>
</evidence>
<evidence type="ECO:0000256" key="3">
    <source>
        <dbReference type="ARBA" id="ARBA00023004"/>
    </source>
</evidence>
<evidence type="ECO:0000313" key="7">
    <source>
        <dbReference type="Proteomes" id="UP000192611"/>
    </source>
</evidence>